<evidence type="ECO:0000313" key="13">
    <source>
        <dbReference type="EMBL" id="SDW15325.1"/>
    </source>
</evidence>
<keyword evidence="4" id="KW-1003">Cell membrane</keyword>
<proteinExistence type="inferred from homology"/>
<feature type="transmembrane region" description="Helical" evidence="12">
    <location>
        <begin position="290"/>
        <end position="311"/>
    </location>
</feature>
<dbReference type="OrthoDB" id="9803416at2"/>
<evidence type="ECO:0000256" key="10">
    <source>
        <dbReference type="ARBA" id="ARBA00034269"/>
    </source>
</evidence>
<evidence type="ECO:0000256" key="9">
    <source>
        <dbReference type="ARBA" id="ARBA00023136"/>
    </source>
</evidence>
<dbReference type="Pfam" id="PF01544">
    <property type="entry name" value="CorA"/>
    <property type="match status" value="1"/>
</dbReference>
<keyword evidence="3" id="KW-0813">Transport</keyword>
<dbReference type="PANTHER" id="PTHR46494:SF1">
    <property type="entry name" value="CORA FAMILY METAL ION TRANSPORTER (EUROFUNG)"/>
    <property type="match status" value="1"/>
</dbReference>
<evidence type="ECO:0000256" key="7">
    <source>
        <dbReference type="ARBA" id="ARBA00022989"/>
    </source>
</evidence>
<evidence type="ECO:0000256" key="4">
    <source>
        <dbReference type="ARBA" id="ARBA00022475"/>
    </source>
</evidence>
<dbReference type="GO" id="GO:0015087">
    <property type="term" value="F:cobalt ion transmembrane transporter activity"/>
    <property type="evidence" value="ECO:0007669"/>
    <property type="project" value="TreeGrafter"/>
</dbReference>
<dbReference type="SUPFAM" id="SSF143865">
    <property type="entry name" value="CorA soluble domain-like"/>
    <property type="match status" value="1"/>
</dbReference>
<comment type="function">
    <text evidence="11">Mediates influx of magnesium ions. Alternates between open and closed states. Activated by low cytoplasmic Mg(2+) levels. Inactive when cytoplasmic Mg(2+) levels are high.</text>
</comment>
<evidence type="ECO:0000256" key="5">
    <source>
        <dbReference type="ARBA" id="ARBA00022692"/>
    </source>
</evidence>
<protein>
    <submittedName>
        <fullName evidence="13">Magnesium transporter</fullName>
    </submittedName>
</protein>
<organism evidence="13 14">
    <name type="scientific">Flavobacterium degerlachei</name>
    <dbReference type="NCBI Taxonomy" id="229203"/>
    <lineage>
        <taxon>Bacteria</taxon>
        <taxon>Pseudomonadati</taxon>
        <taxon>Bacteroidota</taxon>
        <taxon>Flavobacteriia</taxon>
        <taxon>Flavobacteriales</taxon>
        <taxon>Flavobacteriaceae</taxon>
        <taxon>Flavobacterium</taxon>
    </lineage>
</organism>
<comment type="similarity">
    <text evidence="2">Belongs to the CorA metal ion transporter (MIT) (TC 1.A.35) family.</text>
</comment>
<evidence type="ECO:0000256" key="12">
    <source>
        <dbReference type="SAM" id="Phobius"/>
    </source>
</evidence>
<reference evidence="14" key="1">
    <citation type="submission" date="2016-10" db="EMBL/GenBank/DDBJ databases">
        <authorList>
            <person name="Varghese N."/>
            <person name="Submissions S."/>
        </authorList>
    </citation>
    <scope>NUCLEOTIDE SEQUENCE [LARGE SCALE GENOMIC DNA]</scope>
    <source>
        <strain evidence="14">DSM 15718</strain>
    </source>
</reference>
<evidence type="ECO:0000256" key="2">
    <source>
        <dbReference type="ARBA" id="ARBA00009765"/>
    </source>
</evidence>
<dbReference type="InterPro" id="IPR002523">
    <property type="entry name" value="MgTranspt_CorA/ZnTranspt_ZntB"/>
</dbReference>
<dbReference type="PANTHER" id="PTHR46494">
    <property type="entry name" value="CORA FAMILY METAL ION TRANSPORTER (EUROFUNG)"/>
    <property type="match status" value="1"/>
</dbReference>
<dbReference type="SUPFAM" id="SSF144083">
    <property type="entry name" value="Magnesium transport protein CorA, transmembrane region"/>
    <property type="match status" value="1"/>
</dbReference>
<dbReference type="GO" id="GO:0015095">
    <property type="term" value="F:magnesium ion transmembrane transporter activity"/>
    <property type="evidence" value="ECO:0007669"/>
    <property type="project" value="TreeGrafter"/>
</dbReference>
<keyword evidence="7 12" id="KW-1133">Transmembrane helix</keyword>
<name>A0A1H2R7N2_9FLAO</name>
<dbReference type="GO" id="GO:0050897">
    <property type="term" value="F:cobalt ion binding"/>
    <property type="evidence" value="ECO:0007669"/>
    <property type="project" value="TreeGrafter"/>
</dbReference>
<dbReference type="Proteomes" id="UP000198569">
    <property type="component" value="Unassembled WGS sequence"/>
</dbReference>
<evidence type="ECO:0000256" key="3">
    <source>
        <dbReference type="ARBA" id="ARBA00022448"/>
    </source>
</evidence>
<comment type="catalytic activity">
    <reaction evidence="10">
        <text>Mg(2+)(in) = Mg(2+)(out)</text>
        <dbReference type="Rhea" id="RHEA:29827"/>
        <dbReference type="ChEBI" id="CHEBI:18420"/>
    </reaction>
</comment>
<dbReference type="AlphaFoldDB" id="A0A1H2R7N2"/>
<keyword evidence="5 12" id="KW-0812">Transmembrane</keyword>
<dbReference type="GO" id="GO:0005886">
    <property type="term" value="C:plasma membrane"/>
    <property type="evidence" value="ECO:0007669"/>
    <property type="project" value="UniProtKB-SubCell"/>
</dbReference>
<keyword evidence="9 12" id="KW-0472">Membrane</keyword>
<dbReference type="InterPro" id="IPR045861">
    <property type="entry name" value="CorA_cytoplasmic_dom"/>
</dbReference>
<dbReference type="GO" id="GO:0000287">
    <property type="term" value="F:magnesium ion binding"/>
    <property type="evidence" value="ECO:0007669"/>
    <property type="project" value="TreeGrafter"/>
</dbReference>
<accession>A0A1H2R7N2</accession>
<dbReference type="RefSeq" id="WP_091428868.1">
    <property type="nucleotide sequence ID" value="NZ_FNMV01000001.1"/>
</dbReference>
<sequence>MIEVYVNGLVKKVTGIKDIIGFEKEDIIYIKLIGNEEKKLNEIAEKWNINLEPFQNREDIEISSHYIDVSNQLTLNLSIPINISEGTTKEESIHIVIKENILFLFLSENMNKTLNQLINLRYDIENLKLETHLDFLAFQIGILSDYFADIVELNSNKIRDTYYKAMSFTKVSDDILDILTKYNFNNFILRDSVSEFQRVILLLRKKYSGNKIINEKLEIEINDLNVVSEHIQYNFERVNDLKTNINSKIELEQNKIFKTLTIITVCVSIPSLIAGIYGMNFKNMPELNYYYSYPIVVVVIILSCLVPLIYFKRNKWF</sequence>
<evidence type="ECO:0000256" key="11">
    <source>
        <dbReference type="ARBA" id="ARBA00045497"/>
    </source>
</evidence>
<dbReference type="Gene3D" id="1.20.58.340">
    <property type="entry name" value="Magnesium transport protein CorA, transmembrane region"/>
    <property type="match status" value="1"/>
</dbReference>
<evidence type="ECO:0000313" key="14">
    <source>
        <dbReference type="Proteomes" id="UP000198569"/>
    </source>
</evidence>
<feature type="transmembrane region" description="Helical" evidence="12">
    <location>
        <begin position="256"/>
        <end position="278"/>
    </location>
</feature>
<keyword evidence="6" id="KW-0460">Magnesium</keyword>
<evidence type="ECO:0000256" key="1">
    <source>
        <dbReference type="ARBA" id="ARBA00004651"/>
    </source>
</evidence>
<keyword evidence="14" id="KW-1185">Reference proteome</keyword>
<dbReference type="EMBL" id="FNMV01000001">
    <property type="protein sequence ID" value="SDW15325.1"/>
    <property type="molecule type" value="Genomic_DNA"/>
</dbReference>
<evidence type="ECO:0000256" key="8">
    <source>
        <dbReference type="ARBA" id="ARBA00023065"/>
    </source>
</evidence>
<dbReference type="FunFam" id="1.20.58.340:FF:000004">
    <property type="entry name" value="Magnesium transport protein CorA"/>
    <property type="match status" value="1"/>
</dbReference>
<dbReference type="InterPro" id="IPR045863">
    <property type="entry name" value="CorA_TM1_TM2"/>
</dbReference>
<gene>
    <name evidence="13" type="ORF">SAMN05444338_101354</name>
</gene>
<evidence type="ECO:0000256" key="6">
    <source>
        <dbReference type="ARBA" id="ARBA00022842"/>
    </source>
</evidence>
<keyword evidence="8" id="KW-0406">Ion transport</keyword>
<comment type="subcellular location">
    <subcellularLocation>
        <location evidence="1">Cell membrane</location>
        <topology evidence="1">Multi-pass membrane protein</topology>
    </subcellularLocation>
</comment>